<keyword evidence="3 12" id="KW-1134">Transmembrane beta strand</keyword>
<dbReference type="InterPro" id="IPR012910">
    <property type="entry name" value="Plug_dom"/>
</dbReference>
<comment type="caution">
    <text evidence="19">The sequence shown here is derived from an EMBL/GenBank/DDBJ whole genome shotgun (WGS) entry which is preliminary data.</text>
</comment>
<dbReference type="RefSeq" id="WP_123637927.1">
    <property type="nucleotide sequence ID" value="NZ_RJUK01000001.1"/>
</dbReference>
<feature type="signal peptide" evidence="16">
    <location>
        <begin position="1"/>
        <end position="21"/>
    </location>
</feature>
<dbReference type="OrthoDB" id="7051185at2"/>
<proteinExistence type="inferred from homology"/>
<feature type="region of interest" description="Disordered" evidence="15">
    <location>
        <begin position="455"/>
        <end position="476"/>
    </location>
</feature>
<evidence type="ECO:0000256" key="16">
    <source>
        <dbReference type="SAM" id="SignalP"/>
    </source>
</evidence>
<dbReference type="Proteomes" id="UP000273643">
    <property type="component" value="Unassembled WGS sequence"/>
</dbReference>
<evidence type="ECO:0000256" key="8">
    <source>
        <dbReference type="ARBA" id="ARBA00023065"/>
    </source>
</evidence>
<comment type="subcellular location">
    <subcellularLocation>
        <location evidence="1 12">Cell outer membrane</location>
        <topology evidence="1 12">Multi-pass membrane protein</topology>
    </subcellularLocation>
</comment>
<evidence type="ECO:0000256" key="12">
    <source>
        <dbReference type="PROSITE-ProRule" id="PRU01360"/>
    </source>
</evidence>
<name>A0A3N1P0R3_9GAMM</name>
<dbReference type="InterPro" id="IPR036942">
    <property type="entry name" value="Beta-barrel_TonB_sf"/>
</dbReference>
<protein>
    <submittedName>
        <fullName evidence="19">Outer membrane receptor protein involved in Fe transport</fullName>
    </submittedName>
</protein>
<evidence type="ECO:0000256" key="5">
    <source>
        <dbReference type="ARBA" id="ARBA00022692"/>
    </source>
</evidence>
<evidence type="ECO:0000256" key="7">
    <source>
        <dbReference type="ARBA" id="ARBA00023004"/>
    </source>
</evidence>
<evidence type="ECO:0000256" key="9">
    <source>
        <dbReference type="ARBA" id="ARBA00023077"/>
    </source>
</evidence>
<evidence type="ECO:0000313" key="19">
    <source>
        <dbReference type="EMBL" id="ROQ20837.1"/>
    </source>
</evidence>
<evidence type="ECO:0000256" key="10">
    <source>
        <dbReference type="ARBA" id="ARBA00023136"/>
    </source>
</evidence>
<keyword evidence="4" id="KW-0410">Iron transport</keyword>
<feature type="chain" id="PRO_5018003746" evidence="16">
    <location>
        <begin position="22"/>
        <end position="798"/>
    </location>
</feature>
<evidence type="ECO:0000313" key="20">
    <source>
        <dbReference type="Proteomes" id="UP000273643"/>
    </source>
</evidence>
<dbReference type="PANTHER" id="PTHR32552">
    <property type="entry name" value="FERRICHROME IRON RECEPTOR-RELATED"/>
    <property type="match status" value="1"/>
</dbReference>
<keyword evidence="10 12" id="KW-0472">Membrane</keyword>
<keyword evidence="8" id="KW-0406">Ion transport</keyword>
<evidence type="ECO:0000259" key="17">
    <source>
        <dbReference type="Pfam" id="PF00593"/>
    </source>
</evidence>
<dbReference type="PROSITE" id="PS01156">
    <property type="entry name" value="TONB_DEPENDENT_REC_2"/>
    <property type="match status" value="1"/>
</dbReference>
<dbReference type="GO" id="GO:0006826">
    <property type="term" value="P:iron ion transport"/>
    <property type="evidence" value="ECO:0007669"/>
    <property type="project" value="UniProtKB-KW"/>
</dbReference>
<dbReference type="EMBL" id="RJUK01000001">
    <property type="protein sequence ID" value="ROQ20837.1"/>
    <property type="molecule type" value="Genomic_DNA"/>
</dbReference>
<evidence type="ECO:0000256" key="14">
    <source>
        <dbReference type="RuleBase" id="RU003357"/>
    </source>
</evidence>
<evidence type="ECO:0000256" key="4">
    <source>
        <dbReference type="ARBA" id="ARBA00022496"/>
    </source>
</evidence>
<feature type="domain" description="TonB-dependent receptor-like beta-barrel" evidence="17">
    <location>
        <begin position="281"/>
        <end position="754"/>
    </location>
</feature>
<dbReference type="InterPro" id="IPR039426">
    <property type="entry name" value="TonB-dep_rcpt-like"/>
</dbReference>
<keyword evidence="5 12" id="KW-0812">Transmembrane</keyword>
<evidence type="ECO:0000256" key="2">
    <source>
        <dbReference type="ARBA" id="ARBA00022448"/>
    </source>
</evidence>
<dbReference type="PANTHER" id="PTHR32552:SF81">
    <property type="entry name" value="TONB-DEPENDENT OUTER MEMBRANE RECEPTOR"/>
    <property type="match status" value="1"/>
</dbReference>
<keyword evidence="9 14" id="KW-0798">TonB box</keyword>
<comment type="similarity">
    <text evidence="12 14">Belongs to the TonB-dependent receptor family.</text>
</comment>
<sequence length="798" mass="87209">MNTYKLTALSLAIAASFSVTAQAQSTPALEEILVTAQKREQNLLDVPISVNAMAGEKIDDTGITGIERMADYIPSLNMTQTGIGTTISIRGISSGVNQGFEQSAAQFVDGVHFGRAQLSRAPFLDIERVEVLRGPQSILFGKNSTAGAISITTARPTDEFFAKVTGLYEPEHSKQDLRAVVSGPLTDQLSGRLAVLDRSIDGHFHNTTTGQDETREEDQVVRGTLLWQPNSQWDITLKLEDGSFDQEGRNLEVVNPAEIELPGRPTVPYSAVLAQLTGGAYTLDTTQDFNRQSNGDFSYNNTRNAMLEVETELGEHSLTAVTGYTTYDYEELCDCDFVGVPMFNILSKEDYSQVSQEIRIASPESGPFSYMGGLFYQSSDLEFDDEIRVPSDSLLPVALQQQVGEGALLLRGTASQRDFAQDSDIAAVFFQGTWELSSDLRLILGGRYTDEEKTASRRQYHTVTDPNSGATVERPVGTPQDPYNGLYGLFNIEPYEALSRTRSESGFTPSVTLQYDLNGTDMVYASYTTGFKSGGFDVRSNAHPDPTVNNAVNASSGSPVPITGVFEFEDEEVKNYEIGGKFNLADGRAELNAALFYTDFQDLQTSQFDGAFSFNVTNAAEAAIQGMELDGRWMATDELMISGGLAWLDFEYDDFPTAQCYFGEAPGQTQCDASGETREFTPEFQGNISANHTLALSRGLTLNSTLDLIYSDEYLATPTLDPRMVQDSYVKVNARVALSGQDDRWEVALIGKNLTDEAIVSYANGLPVATVVTGGTGSGYYAFYERPRSIALQGTLRF</sequence>
<gene>
    <name evidence="19" type="ORF">EDC38_1455</name>
</gene>
<feature type="domain" description="TonB-dependent receptor plug" evidence="18">
    <location>
        <begin position="43"/>
        <end position="148"/>
    </location>
</feature>
<dbReference type="PROSITE" id="PS52016">
    <property type="entry name" value="TONB_DEPENDENT_REC_3"/>
    <property type="match status" value="1"/>
</dbReference>
<feature type="compositionally biased region" description="Polar residues" evidence="15">
    <location>
        <begin position="461"/>
        <end position="470"/>
    </location>
</feature>
<evidence type="ECO:0000256" key="3">
    <source>
        <dbReference type="ARBA" id="ARBA00022452"/>
    </source>
</evidence>
<dbReference type="Gene3D" id="2.40.170.20">
    <property type="entry name" value="TonB-dependent receptor, beta-barrel domain"/>
    <property type="match status" value="1"/>
</dbReference>
<keyword evidence="19" id="KW-0675">Receptor</keyword>
<keyword evidence="6 16" id="KW-0732">Signal</keyword>
<evidence type="ECO:0000256" key="1">
    <source>
        <dbReference type="ARBA" id="ARBA00004571"/>
    </source>
</evidence>
<keyword evidence="7" id="KW-0408">Iron</keyword>
<evidence type="ECO:0000256" key="13">
    <source>
        <dbReference type="PROSITE-ProRule" id="PRU10144"/>
    </source>
</evidence>
<evidence type="ECO:0000256" key="6">
    <source>
        <dbReference type="ARBA" id="ARBA00022729"/>
    </source>
</evidence>
<evidence type="ECO:0000256" key="11">
    <source>
        <dbReference type="ARBA" id="ARBA00023237"/>
    </source>
</evidence>
<keyword evidence="20" id="KW-1185">Reference proteome</keyword>
<dbReference type="InterPro" id="IPR010917">
    <property type="entry name" value="TonB_rcpt_CS"/>
</dbReference>
<accession>A0A3N1P0R3</accession>
<organism evidence="19 20">
    <name type="scientific">Marinimicrobium koreense</name>
    <dbReference type="NCBI Taxonomy" id="306545"/>
    <lineage>
        <taxon>Bacteria</taxon>
        <taxon>Pseudomonadati</taxon>
        <taxon>Pseudomonadota</taxon>
        <taxon>Gammaproteobacteria</taxon>
        <taxon>Cellvibrionales</taxon>
        <taxon>Cellvibrionaceae</taxon>
        <taxon>Marinimicrobium</taxon>
    </lineage>
</organism>
<dbReference type="InterPro" id="IPR000531">
    <property type="entry name" value="Beta-barrel_TonB"/>
</dbReference>
<dbReference type="Pfam" id="PF07715">
    <property type="entry name" value="Plug"/>
    <property type="match status" value="1"/>
</dbReference>
<feature type="short sequence motif" description="TonB C-terminal box" evidence="13">
    <location>
        <begin position="781"/>
        <end position="798"/>
    </location>
</feature>
<dbReference type="Pfam" id="PF00593">
    <property type="entry name" value="TonB_dep_Rec_b-barrel"/>
    <property type="match status" value="1"/>
</dbReference>
<evidence type="ECO:0000259" key="18">
    <source>
        <dbReference type="Pfam" id="PF07715"/>
    </source>
</evidence>
<dbReference type="SUPFAM" id="SSF56935">
    <property type="entry name" value="Porins"/>
    <property type="match status" value="1"/>
</dbReference>
<dbReference type="GO" id="GO:0009279">
    <property type="term" value="C:cell outer membrane"/>
    <property type="evidence" value="ECO:0007669"/>
    <property type="project" value="UniProtKB-SubCell"/>
</dbReference>
<evidence type="ECO:0000256" key="15">
    <source>
        <dbReference type="SAM" id="MobiDB-lite"/>
    </source>
</evidence>
<keyword evidence="11 12" id="KW-0998">Cell outer membrane</keyword>
<reference evidence="19 20" key="1">
    <citation type="submission" date="2018-11" db="EMBL/GenBank/DDBJ databases">
        <title>Genomic Encyclopedia of Type Strains, Phase IV (KMG-IV): sequencing the most valuable type-strain genomes for metagenomic binning, comparative biology and taxonomic classification.</title>
        <authorList>
            <person name="Goeker M."/>
        </authorList>
    </citation>
    <scope>NUCLEOTIDE SEQUENCE [LARGE SCALE GENOMIC DNA]</scope>
    <source>
        <strain evidence="19 20">DSM 16974</strain>
    </source>
</reference>
<keyword evidence="2 12" id="KW-0813">Transport</keyword>
<dbReference type="AlphaFoldDB" id="A0A3N1P0R3"/>